<reference evidence="4" key="1">
    <citation type="submission" date="2016-10" db="EMBL/GenBank/DDBJ databases">
        <authorList>
            <person name="Varghese N."/>
            <person name="Submissions S."/>
        </authorList>
    </citation>
    <scope>NUCLEOTIDE SEQUENCE [LARGE SCALE GENOMIC DNA]</scope>
    <source>
        <strain evidence="4">DSM 23920</strain>
    </source>
</reference>
<evidence type="ECO:0000256" key="1">
    <source>
        <dbReference type="ARBA" id="ARBA00022676"/>
    </source>
</evidence>
<dbReference type="InterPro" id="IPR051199">
    <property type="entry name" value="LPS_LOS_Heptosyltrfase"/>
</dbReference>
<dbReference type="Gene3D" id="3.40.50.2000">
    <property type="entry name" value="Glycogen Phosphorylase B"/>
    <property type="match status" value="2"/>
</dbReference>
<evidence type="ECO:0000313" key="4">
    <source>
        <dbReference type="Proteomes" id="UP000199656"/>
    </source>
</evidence>
<dbReference type="Proteomes" id="UP000199656">
    <property type="component" value="Unassembled WGS sequence"/>
</dbReference>
<proteinExistence type="predicted"/>
<accession>A0A1H4ELN5</accession>
<dbReference type="STRING" id="408074.SAMN05660909_03800"/>
<keyword evidence="1" id="KW-0328">Glycosyltransferase</keyword>
<dbReference type="PANTHER" id="PTHR30160">
    <property type="entry name" value="TETRAACYLDISACCHARIDE 4'-KINASE-RELATED"/>
    <property type="match status" value="1"/>
</dbReference>
<dbReference type="GO" id="GO:0008713">
    <property type="term" value="F:ADP-heptose-lipopolysaccharide heptosyltransferase activity"/>
    <property type="evidence" value="ECO:0007669"/>
    <property type="project" value="TreeGrafter"/>
</dbReference>
<evidence type="ECO:0000313" key="3">
    <source>
        <dbReference type="EMBL" id="SEA85749.1"/>
    </source>
</evidence>
<dbReference type="CDD" id="cd03789">
    <property type="entry name" value="GT9_LPS_heptosyltransferase"/>
    <property type="match status" value="1"/>
</dbReference>
<keyword evidence="4" id="KW-1185">Reference proteome</keyword>
<name>A0A1H4ELN5_9BACT</name>
<dbReference type="AlphaFoldDB" id="A0A1H4ELN5"/>
<dbReference type="EMBL" id="FNRL01000019">
    <property type="protein sequence ID" value="SEA85749.1"/>
    <property type="molecule type" value="Genomic_DNA"/>
</dbReference>
<dbReference type="PANTHER" id="PTHR30160:SF1">
    <property type="entry name" value="LIPOPOLYSACCHARIDE 1,2-N-ACETYLGLUCOSAMINETRANSFERASE-RELATED"/>
    <property type="match status" value="1"/>
</dbReference>
<dbReference type="GO" id="GO:0005829">
    <property type="term" value="C:cytosol"/>
    <property type="evidence" value="ECO:0007669"/>
    <property type="project" value="TreeGrafter"/>
</dbReference>
<dbReference type="GO" id="GO:0009244">
    <property type="term" value="P:lipopolysaccharide core region biosynthetic process"/>
    <property type="evidence" value="ECO:0007669"/>
    <property type="project" value="TreeGrafter"/>
</dbReference>
<dbReference type="InterPro" id="IPR002201">
    <property type="entry name" value="Glyco_trans_9"/>
</dbReference>
<gene>
    <name evidence="3" type="ORF">SAMN05660909_03800</name>
</gene>
<evidence type="ECO:0000256" key="2">
    <source>
        <dbReference type="ARBA" id="ARBA00022679"/>
    </source>
</evidence>
<sequence length="358" mass="40466">MMQTNWKDVKNILCIRLDNMGDLLMSTPAFSALKMSLDCKLSVLTSTAAAAIAREIPEIDQVFIYDAPWVKQNNITTPDDYTEIVKTLSSQHFDAAIIFTVYSQNPLPSAMLAWQAGIPVRLAYCRENPYQLLTHWIPDEEPFKKELHQVERDLELVAVTGANFPRLRLSLQTNDVHWASVTKKIRQHGGDPHEPWIILHAMVQDEKRRYSFSKWVEIAKQVVDIYGYQLLITGNQQEAQAAEKLKEAIGEKAINVAGIFSVAELALLIKKSRLVVSVNTGVIHIAAATSTPIVVLYAITNLQHTPWNVRHEVLYFDVPDALQSKNQLLQYAYKKIAKEKLKPATVENVLQAIDNILQ</sequence>
<dbReference type="OrthoDB" id="9797795at2"/>
<dbReference type="RefSeq" id="WP_089763510.1">
    <property type="nucleotide sequence ID" value="NZ_BKAT01000032.1"/>
</dbReference>
<protein>
    <submittedName>
        <fullName evidence="3">Lipopolysaccharide heptosyltransferase II</fullName>
    </submittedName>
</protein>
<dbReference type="Pfam" id="PF01075">
    <property type="entry name" value="Glyco_transf_9"/>
    <property type="match status" value="1"/>
</dbReference>
<keyword evidence="2 3" id="KW-0808">Transferase</keyword>
<organism evidence="3 4">
    <name type="scientific">Chitinophaga terrae</name>
    <name type="common">ex Kim and Jung 2007</name>
    <dbReference type="NCBI Taxonomy" id="408074"/>
    <lineage>
        <taxon>Bacteria</taxon>
        <taxon>Pseudomonadati</taxon>
        <taxon>Bacteroidota</taxon>
        <taxon>Chitinophagia</taxon>
        <taxon>Chitinophagales</taxon>
        <taxon>Chitinophagaceae</taxon>
        <taxon>Chitinophaga</taxon>
    </lineage>
</organism>
<dbReference type="SUPFAM" id="SSF53756">
    <property type="entry name" value="UDP-Glycosyltransferase/glycogen phosphorylase"/>
    <property type="match status" value="1"/>
</dbReference>